<dbReference type="SUPFAM" id="SSF48452">
    <property type="entry name" value="TPR-like"/>
    <property type="match status" value="1"/>
</dbReference>
<reference evidence="3 4" key="1">
    <citation type="submission" date="2019-06" db="EMBL/GenBank/DDBJ databases">
        <title>The draft genome of Rhizobium smilacinae PTYR-5.</title>
        <authorList>
            <person name="Liu L."/>
            <person name="Li L."/>
            <person name="Zhang X."/>
        </authorList>
    </citation>
    <scope>NUCLEOTIDE SEQUENCE [LARGE SCALE GENOMIC DNA]</scope>
    <source>
        <strain evidence="3 4">PTYR-5</strain>
    </source>
</reference>
<feature type="transmembrane region" description="Helical" evidence="2">
    <location>
        <begin position="157"/>
        <end position="177"/>
    </location>
</feature>
<proteinExistence type="predicted"/>
<evidence type="ECO:0000313" key="4">
    <source>
        <dbReference type="Proteomes" id="UP000311605"/>
    </source>
</evidence>
<protein>
    <recommendedName>
        <fullName evidence="5">Tetratricopeptide repeat protein</fullName>
    </recommendedName>
</protein>
<dbReference type="InterPro" id="IPR019734">
    <property type="entry name" value="TPR_rpt"/>
</dbReference>
<feature type="repeat" description="TPR" evidence="1">
    <location>
        <begin position="395"/>
        <end position="428"/>
    </location>
</feature>
<sequence>MSNGRQETELGDVSLSEAETELERLLADPRFHATDRAKRIFRYVAEKCFEGETVGVKAYAIALDVLNRPERFDTNSDPIVRIEVSRLRNALANYYEAYGSELALIVSLPVGRYLAVFTRSIAVSAQGKHSVTEVTGEPLQLETKPSTVPVHRTWQIWLPYGVAATALLLMGSAWVYVVRSPDLTDRPSVSLSMSSADDQHLTEADETRRYLSAALSQFRTLDLSASTFASARAAHPAYEIEMKYYADDDNRTVWWQVVDRRNSDILKSGLEQVQTNGRSDISVRDELVSALAKRFAASRGVISNLEAHGDASGRSLGNACVLRGEIALAEGGRKGIAAAQPCLERTLVRQPNNADAMAILSRTLVASTGGDLASTDFTYAATLANRAVSVDSGSDRAYVALMMVQFYAGKTELAIAAGNRALAINPNNPDVLAKLAGVLYSAGFEQAAVSLAEDASKNIDAMPCDAAIVLALDAYGRGDWQNASLLAEQINCSDLVVRAIRVAALAEMNSPEAGRSLADLTEATPAYLTSVRTSMEHHRYPPGVIAELEGGLAKAGRAGERVMSSRD</sequence>
<keyword evidence="2" id="KW-0472">Membrane</keyword>
<accession>A0A5C4XMM4</accession>
<comment type="caution">
    <text evidence="3">The sequence shown here is derived from an EMBL/GenBank/DDBJ whole genome shotgun (WGS) entry which is preliminary data.</text>
</comment>
<organism evidence="3 4">
    <name type="scientific">Aliirhizobium smilacinae</name>
    <dbReference type="NCBI Taxonomy" id="1395944"/>
    <lineage>
        <taxon>Bacteria</taxon>
        <taxon>Pseudomonadati</taxon>
        <taxon>Pseudomonadota</taxon>
        <taxon>Alphaproteobacteria</taxon>
        <taxon>Hyphomicrobiales</taxon>
        <taxon>Rhizobiaceae</taxon>
        <taxon>Aliirhizobium</taxon>
    </lineage>
</organism>
<dbReference type="EMBL" id="VDMN01000001">
    <property type="protein sequence ID" value="TNM64776.1"/>
    <property type="molecule type" value="Genomic_DNA"/>
</dbReference>
<dbReference type="AlphaFoldDB" id="A0A5C4XMM4"/>
<name>A0A5C4XMM4_9HYPH</name>
<keyword evidence="2" id="KW-1133">Transmembrane helix</keyword>
<evidence type="ECO:0000313" key="3">
    <source>
        <dbReference type="EMBL" id="TNM64776.1"/>
    </source>
</evidence>
<dbReference type="Gene3D" id="1.25.40.10">
    <property type="entry name" value="Tetratricopeptide repeat domain"/>
    <property type="match status" value="1"/>
</dbReference>
<dbReference type="OrthoDB" id="100177at2"/>
<dbReference type="PROSITE" id="PS50005">
    <property type="entry name" value="TPR"/>
    <property type="match status" value="1"/>
</dbReference>
<evidence type="ECO:0008006" key="5">
    <source>
        <dbReference type="Google" id="ProtNLM"/>
    </source>
</evidence>
<gene>
    <name evidence="3" type="ORF">FHP24_00225</name>
</gene>
<keyword evidence="2" id="KW-0812">Transmembrane</keyword>
<keyword evidence="4" id="KW-1185">Reference proteome</keyword>
<evidence type="ECO:0000256" key="2">
    <source>
        <dbReference type="SAM" id="Phobius"/>
    </source>
</evidence>
<evidence type="ECO:0000256" key="1">
    <source>
        <dbReference type="PROSITE-ProRule" id="PRU00339"/>
    </source>
</evidence>
<dbReference type="InterPro" id="IPR011990">
    <property type="entry name" value="TPR-like_helical_dom_sf"/>
</dbReference>
<keyword evidence="1" id="KW-0802">TPR repeat</keyword>
<dbReference type="Proteomes" id="UP000311605">
    <property type="component" value="Unassembled WGS sequence"/>
</dbReference>